<keyword evidence="3" id="KW-1185">Reference proteome</keyword>
<comment type="caution">
    <text evidence="2">The sequence shown here is derived from an EMBL/GenBank/DDBJ whole genome shotgun (WGS) entry which is preliminary data.</text>
</comment>
<dbReference type="Proteomes" id="UP000321328">
    <property type="component" value="Unassembled WGS sequence"/>
</dbReference>
<name>A0A511CZJ4_9PSEU</name>
<protein>
    <recommendedName>
        <fullName evidence="4">Bacterial transcriptional activator domain-containing protein</fullName>
    </recommendedName>
</protein>
<dbReference type="EMBL" id="BJVI01000013">
    <property type="protein sequence ID" value="GEL17887.1"/>
    <property type="molecule type" value="Genomic_DNA"/>
</dbReference>
<sequence>MTRPRRRRPRRIHGRRSRGQLAADQQAQRQRRRARRVRALVYLAGLRLRTGERDAAVALLAEVNALELSVADREALATDLATAAELAVELGS</sequence>
<dbReference type="STRING" id="1123024.GCA_000423625_02403"/>
<evidence type="ECO:0008006" key="4">
    <source>
        <dbReference type="Google" id="ProtNLM"/>
    </source>
</evidence>
<dbReference type="AlphaFoldDB" id="A0A511CZJ4"/>
<evidence type="ECO:0000256" key="1">
    <source>
        <dbReference type="SAM" id="MobiDB-lite"/>
    </source>
</evidence>
<feature type="region of interest" description="Disordered" evidence="1">
    <location>
        <begin position="1"/>
        <end position="30"/>
    </location>
</feature>
<reference evidence="2 3" key="1">
    <citation type="submission" date="2019-07" db="EMBL/GenBank/DDBJ databases">
        <title>Whole genome shotgun sequence of Pseudonocardia asaccharolytica NBRC 16224.</title>
        <authorList>
            <person name="Hosoyama A."/>
            <person name="Uohara A."/>
            <person name="Ohji S."/>
            <person name="Ichikawa N."/>
        </authorList>
    </citation>
    <scope>NUCLEOTIDE SEQUENCE [LARGE SCALE GENOMIC DNA]</scope>
    <source>
        <strain evidence="2 3">NBRC 16224</strain>
    </source>
</reference>
<dbReference type="RefSeq" id="WP_028930213.1">
    <property type="nucleotide sequence ID" value="NZ_AUII01000009.1"/>
</dbReference>
<organism evidence="2 3">
    <name type="scientific">Pseudonocardia asaccharolytica DSM 44247 = NBRC 16224</name>
    <dbReference type="NCBI Taxonomy" id="1123024"/>
    <lineage>
        <taxon>Bacteria</taxon>
        <taxon>Bacillati</taxon>
        <taxon>Actinomycetota</taxon>
        <taxon>Actinomycetes</taxon>
        <taxon>Pseudonocardiales</taxon>
        <taxon>Pseudonocardiaceae</taxon>
        <taxon>Pseudonocardia</taxon>
    </lineage>
</organism>
<evidence type="ECO:0000313" key="3">
    <source>
        <dbReference type="Proteomes" id="UP000321328"/>
    </source>
</evidence>
<gene>
    <name evidence="2" type="ORF">PA7_17240</name>
</gene>
<accession>A0A511CZJ4</accession>
<feature type="compositionally biased region" description="Basic residues" evidence="1">
    <location>
        <begin position="1"/>
        <end position="18"/>
    </location>
</feature>
<feature type="compositionally biased region" description="Low complexity" evidence="1">
    <location>
        <begin position="19"/>
        <end position="28"/>
    </location>
</feature>
<proteinExistence type="predicted"/>
<evidence type="ECO:0000313" key="2">
    <source>
        <dbReference type="EMBL" id="GEL17887.1"/>
    </source>
</evidence>